<protein>
    <submittedName>
        <fullName evidence="2">Uncharacterized protein</fullName>
    </submittedName>
</protein>
<gene>
    <name evidence="2" type="ORF">HAX54_025402</name>
</gene>
<name>A0ABS8UZC0_DATST</name>
<comment type="caution">
    <text evidence="2">The sequence shown here is derived from an EMBL/GenBank/DDBJ whole genome shotgun (WGS) entry which is preliminary data.</text>
</comment>
<dbReference type="Proteomes" id="UP000823775">
    <property type="component" value="Unassembled WGS sequence"/>
</dbReference>
<organism evidence="2 3">
    <name type="scientific">Datura stramonium</name>
    <name type="common">Jimsonweed</name>
    <name type="synonym">Common thornapple</name>
    <dbReference type="NCBI Taxonomy" id="4076"/>
    <lineage>
        <taxon>Eukaryota</taxon>
        <taxon>Viridiplantae</taxon>
        <taxon>Streptophyta</taxon>
        <taxon>Embryophyta</taxon>
        <taxon>Tracheophyta</taxon>
        <taxon>Spermatophyta</taxon>
        <taxon>Magnoliopsida</taxon>
        <taxon>eudicotyledons</taxon>
        <taxon>Gunneridae</taxon>
        <taxon>Pentapetalae</taxon>
        <taxon>asterids</taxon>
        <taxon>lamiids</taxon>
        <taxon>Solanales</taxon>
        <taxon>Solanaceae</taxon>
        <taxon>Solanoideae</taxon>
        <taxon>Datureae</taxon>
        <taxon>Datura</taxon>
    </lineage>
</organism>
<evidence type="ECO:0000313" key="2">
    <source>
        <dbReference type="EMBL" id="MCD9640220.1"/>
    </source>
</evidence>
<feature type="compositionally biased region" description="Polar residues" evidence="1">
    <location>
        <begin position="1"/>
        <end position="10"/>
    </location>
</feature>
<feature type="non-terminal residue" evidence="2">
    <location>
        <position position="73"/>
    </location>
</feature>
<accession>A0ABS8UZC0</accession>
<evidence type="ECO:0000256" key="1">
    <source>
        <dbReference type="SAM" id="MobiDB-lite"/>
    </source>
</evidence>
<dbReference type="EMBL" id="JACEIK010003083">
    <property type="protein sequence ID" value="MCD9640220.1"/>
    <property type="molecule type" value="Genomic_DNA"/>
</dbReference>
<keyword evidence="3" id="KW-1185">Reference proteome</keyword>
<feature type="compositionally biased region" description="Low complexity" evidence="1">
    <location>
        <begin position="19"/>
        <end position="31"/>
    </location>
</feature>
<reference evidence="2 3" key="1">
    <citation type="journal article" date="2021" name="BMC Genomics">
        <title>Datura genome reveals duplications of psychoactive alkaloid biosynthetic genes and high mutation rate following tissue culture.</title>
        <authorList>
            <person name="Rajewski A."/>
            <person name="Carter-House D."/>
            <person name="Stajich J."/>
            <person name="Litt A."/>
        </authorList>
    </citation>
    <scope>NUCLEOTIDE SEQUENCE [LARGE SCALE GENOMIC DNA]</scope>
    <source>
        <strain evidence="2">AR-01</strain>
    </source>
</reference>
<sequence>MANSSVLNTRHSSKRLKRSSSSPSYVEISDSSSEETPESSSTLVKKPLSSFSKKESPDSPLSFDLENMQKFWS</sequence>
<feature type="region of interest" description="Disordered" evidence="1">
    <location>
        <begin position="1"/>
        <end position="73"/>
    </location>
</feature>
<proteinExistence type="predicted"/>
<evidence type="ECO:0000313" key="3">
    <source>
        <dbReference type="Proteomes" id="UP000823775"/>
    </source>
</evidence>